<dbReference type="Gene3D" id="3.40.720.10">
    <property type="entry name" value="Alkaline Phosphatase, subunit A"/>
    <property type="match status" value="1"/>
</dbReference>
<dbReference type="InterPro" id="IPR052701">
    <property type="entry name" value="GAG_Ulvan_Degrading_Sulfatases"/>
</dbReference>
<evidence type="ECO:0000313" key="4">
    <source>
        <dbReference type="Proteomes" id="UP000638648"/>
    </source>
</evidence>
<feature type="region of interest" description="Disordered" evidence="1">
    <location>
        <begin position="1"/>
        <end position="20"/>
    </location>
</feature>
<comment type="caution">
    <text evidence="3">The sequence shown here is derived from an EMBL/GenBank/DDBJ whole genome shotgun (WGS) entry which is preliminary data.</text>
</comment>
<proteinExistence type="predicted"/>
<dbReference type="SUPFAM" id="SSF53649">
    <property type="entry name" value="Alkaline phosphatase-like"/>
    <property type="match status" value="1"/>
</dbReference>
<protein>
    <submittedName>
        <fullName evidence="3">Arylsulfatase A-like enzyme</fullName>
    </submittedName>
</protein>
<evidence type="ECO:0000313" key="3">
    <source>
        <dbReference type="EMBL" id="MBE1605051.1"/>
    </source>
</evidence>
<feature type="domain" description="Sulfatase N-terminal" evidence="2">
    <location>
        <begin position="29"/>
        <end position="125"/>
    </location>
</feature>
<accession>A0A927MRK4</accession>
<sequence>MHRPYPDDLYPPDDPADVSVPPFLPDNPHTRADLAAFQGSIRVADRATGRLVDTLRDEGLLDNTWIVFTTDHGMAFPGGKSTLYDPGIRVALIMRPPDGSAYRREATDRLAAHVDVLPTLLDLAGGEPPTGIGGISHADWLRGGTASPERTEVFAEKSYHDVYDPMRAVRTRDWKYVRNAEPGPLLVLPGDIEASATRAGMGDAHLATRPDVELYDLSADPWERDNVAGRPDLADVERQLAARLEEWQRETGDPLLVGPIPPPVLE</sequence>
<dbReference type="EMBL" id="JADBEM010000001">
    <property type="protein sequence ID" value="MBE1605051.1"/>
    <property type="molecule type" value="Genomic_DNA"/>
</dbReference>
<organism evidence="3 4">
    <name type="scientific">Actinopolymorpha pittospori</name>
    <dbReference type="NCBI Taxonomy" id="648752"/>
    <lineage>
        <taxon>Bacteria</taxon>
        <taxon>Bacillati</taxon>
        <taxon>Actinomycetota</taxon>
        <taxon>Actinomycetes</taxon>
        <taxon>Propionibacteriales</taxon>
        <taxon>Actinopolymorphaceae</taxon>
        <taxon>Actinopolymorpha</taxon>
    </lineage>
</organism>
<dbReference type="InterPro" id="IPR000917">
    <property type="entry name" value="Sulfatase_N"/>
</dbReference>
<name>A0A927MRK4_9ACTN</name>
<dbReference type="AlphaFoldDB" id="A0A927MRK4"/>
<dbReference type="Proteomes" id="UP000638648">
    <property type="component" value="Unassembled WGS sequence"/>
</dbReference>
<dbReference type="Pfam" id="PF00884">
    <property type="entry name" value="Sulfatase"/>
    <property type="match status" value="1"/>
</dbReference>
<dbReference type="InterPro" id="IPR017850">
    <property type="entry name" value="Alkaline_phosphatase_core_sf"/>
</dbReference>
<reference evidence="3" key="1">
    <citation type="submission" date="2020-10" db="EMBL/GenBank/DDBJ databases">
        <title>Sequencing the genomes of 1000 actinobacteria strains.</title>
        <authorList>
            <person name="Klenk H.-P."/>
        </authorList>
    </citation>
    <scope>NUCLEOTIDE SEQUENCE</scope>
    <source>
        <strain evidence="3">DSM 45354</strain>
    </source>
</reference>
<dbReference type="PANTHER" id="PTHR43751:SF1">
    <property type="entry name" value="SULFATASE ATSG-RELATED"/>
    <property type="match status" value="1"/>
</dbReference>
<keyword evidence="4" id="KW-1185">Reference proteome</keyword>
<gene>
    <name evidence="3" type="ORF">HEB94_001899</name>
</gene>
<dbReference type="PANTHER" id="PTHR43751">
    <property type="entry name" value="SULFATASE"/>
    <property type="match status" value="1"/>
</dbReference>
<evidence type="ECO:0000256" key="1">
    <source>
        <dbReference type="SAM" id="MobiDB-lite"/>
    </source>
</evidence>
<evidence type="ECO:0000259" key="2">
    <source>
        <dbReference type="Pfam" id="PF00884"/>
    </source>
</evidence>